<keyword evidence="2" id="KW-0812">Transmembrane</keyword>
<feature type="compositionally biased region" description="Pro residues" evidence="1">
    <location>
        <begin position="202"/>
        <end position="212"/>
    </location>
</feature>
<dbReference type="PaxDb" id="1198114-AciX9_3241"/>
<feature type="transmembrane region" description="Helical" evidence="2">
    <location>
        <begin position="318"/>
        <end position="338"/>
    </location>
</feature>
<name>E8X1L7_GRATM</name>
<organism evidence="4">
    <name type="scientific">Granulicella tundricola (strain ATCC BAA-1859 / DSM 23138 / MP5ACTX9)</name>
    <dbReference type="NCBI Taxonomy" id="1198114"/>
    <lineage>
        <taxon>Bacteria</taxon>
        <taxon>Pseudomonadati</taxon>
        <taxon>Acidobacteriota</taxon>
        <taxon>Terriglobia</taxon>
        <taxon>Terriglobales</taxon>
        <taxon>Acidobacteriaceae</taxon>
        <taxon>Granulicella</taxon>
    </lineage>
</organism>
<evidence type="ECO:0000313" key="4">
    <source>
        <dbReference type="Proteomes" id="UP000000343"/>
    </source>
</evidence>
<dbReference type="eggNOG" id="ENOG5032REM">
    <property type="taxonomic scope" value="Bacteria"/>
</dbReference>
<keyword evidence="2" id="KW-0472">Membrane</keyword>
<feature type="transmembrane region" description="Helical" evidence="2">
    <location>
        <begin position="405"/>
        <end position="424"/>
    </location>
</feature>
<accession>E8X1L7</accession>
<dbReference type="Proteomes" id="UP000000343">
    <property type="component" value="Chromosome"/>
</dbReference>
<evidence type="ECO:0000256" key="1">
    <source>
        <dbReference type="SAM" id="MobiDB-lite"/>
    </source>
</evidence>
<keyword evidence="4" id="KW-1185">Reference proteome</keyword>
<dbReference type="HOGENOM" id="CLU_715578_0_0_0"/>
<dbReference type="OrthoDB" id="115858at2"/>
<reference evidence="4" key="1">
    <citation type="submission" date="2011-01" db="EMBL/GenBank/DDBJ databases">
        <title>Complete sequence of chromosome of Acidobacterium sp. MP5ACTX9.</title>
        <authorList>
            <consortium name="US DOE Joint Genome Institute"/>
            <person name="Lucas S."/>
            <person name="Copeland A."/>
            <person name="Lapidus A."/>
            <person name="Cheng J.-F."/>
            <person name="Goodwin L."/>
            <person name="Pitluck S."/>
            <person name="Teshima H."/>
            <person name="Detter J.C."/>
            <person name="Han C."/>
            <person name="Tapia R."/>
            <person name="Land M."/>
            <person name="Hauser L."/>
            <person name="Kyrpides N."/>
            <person name="Ivanova N."/>
            <person name="Ovchinnikova G."/>
            <person name="Pagani I."/>
            <person name="Rawat S.R."/>
            <person name="Mannisto M."/>
            <person name="Haggblom M.M."/>
            <person name="Woyke T."/>
        </authorList>
    </citation>
    <scope>NUCLEOTIDE SEQUENCE [LARGE SCALE GENOMIC DNA]</scope>
    <source>
        <strain evidence="4">MP5ACTX9</strain>
    </source>
</reference>
<feature type="transmembrane region" description="Helical" evidence="2">
    <location>
        <begin position="383"/>
        <end position="399"/>
    </location>
</feature>
<evidence type="ECO:0000313" key="3">
    <source>
        <dbReference type="EMBL" id="ADW70252.1"/>
    </source>
</evidence>
<dbReference type="EMBL" id="CP002480">
    <property type="protein sequence ID" value="ADW70252.1"/>
    <property type="molecule type" value="Genomic_DNA"/>
</dbReference>
<dbReference type="STRING" id="1198114.AciX9_3241"/>
<dbReference type="RefSeq" id="WP_013581564.1">
    <property type="nucleotide sequence ID" value="NC_015064.1"/>
</dbReference>
<proteinExistence type="predicted"/>
<gene>
    <name evidence="3" type="ordered locus">AciX9_3241</name>
</gene>
<keyword evidence="2" id="KW-1133">Transmembrane helix</keyword>
<feature type="region of interest" description="Disordered" evidence="1">
    <location>
        <begin position="194"/>
        <end position="216"/>
    </location>
</feature>
<protein>
    <recommendedName>
        <fullName evidence="5">Transmembrane protein</fullName>
    </recommendedName>
</protein>
<dbReference type="KEGG" id="acm:AciX9_3241"/>
<evidence type="ECO:0008006" key="5">
    <source>
        <dbReference type="Google" id="ProtNLM"/>
    </source>
</evidence>
<sequence length="466" mass="48859">MSFDNVNDQTEQKPTAFCQNCGKPLDPSTMRVVGPAIYCEPCLAAKLGIGGAVPPPSSGTAPGSAAGQGAGYSYTSTVYTPVGGTTSWAVPPYTRSTPNPGLAALLGFIPGVGAMYNEQYAKGIVHLLVFAMLISLSHATDLFGLIAAGWIAYMVIEAHHTARARRDGTPLPNPFGLNDLSERLGFGKNWGAPSAPGTGAWPNPPAPAPQPVPTAASEVPVETAPPVSNWGAPIDAAPPAWHAEVEQAKRDVPYANSIGSQFGSASYNQGYAANAGYYPPVQPVPPVPPYGVPYSPVAGGDPLAAPGLIRKNRFPAGAVWLIGLGIVFLLATTGIFEGMFGESLVGFGLIALAVWIFIKRMLDSGYGLTSDGSANYPLRVMRALRPSSWLFLIGFLIVLDRLHVVYWVHSWPWLVVLAGLMMLIERFAYNSAAAASQYAAMPPAPAAYAGTSIVPTATNDQHEGGN</sequence>
<dbReference type="AlphaFoldDB" id="E8X1L7"/>
<feature type="transmembrane region" description="Helical" evidence="2">
    <location>
        <begin position="344"/>
        <end position="362"/>
    </location>
</feature>
<feature type="transmembrane region" description="Helical" evidence="2">
    <location>
        <begin position="123"/>
        <end position="156"/>
    </location>
</feature>
<evidence type="ECO:0000256" key="2">
    <source>
        <dbReference type="SAM" id="Phobius"/>
    </source>
</evidence>